<reference evidence="2" key="1">
    <citation type="submission" date="2019-08" db="EMBL/GenBank/DDBJ databases">
        <title>The genome of the North American firefly Photinus pyralis.</title>
        <authorList>
            <consortium name="Photinus pyralis genome working group"/>
            <person name="Fallon T.R."/>
            <person name="Sander Lower S.E."/>
            <person name="Weng J.-K."/>
        </authorList>
    </citation>
    <scope>NUCLEOTIDE SEQUENCE</scope>
    <source>
        <strain evidence="2">TRF0915ILg1</strain>
        <tissue evidence="2">Whole body</tissue>
    </source>
</reference>
<dbReference type="InterPro" id="IPR041577">
    <property type="entry name" value="RT_RNaseH_2"/>
</dbReference>
<gene>
    <name evidence="2" type="ORF">ILUMI_00197</name>
</gene>
<dbReference type="Pfam" id="PF17919">
    <property type="entry name" value="RT_RNaseH_2"/>
    <property type="match status" value="1"/>
</dbReference>
<dbReference type="AlphaFoldDB" id="A0A8K0DKN9"/>
<evidence type="ECO:0000259" key="1">
    <source>
        <dbReference type="Pfam" id="PF17919"/>
    </source>
</evidence>
<feature type="domain" description="Reverse transcriptase/retrotransposon-derived protein RNase H-like" evidence="1">
    <location>
        <begin position="59"/>
        <end position="107"/>
    </location>
</feature>
<protein>
    <recommendedName>
        <fullName evidence="1">Reverse transcriptase/retrotransposon-derived protein RNase H-like domain-containing protein</fullName>
    </recommendedName>
</protein>
<keyword evidence="3" id="KW-1185">Reference proteome</keyword>
<organism evidence="2 3">
    <name type="scientific">Ignelater luminosus</name>
    <name type="common">Cucubano</name>
    <name type="synonym">Pyrophorus luminosus</name>
    <dbReference type="NCBI Taxonomy" id="2038154"/>
    <lineage>
        <taxon>Eukaryota</taxon>
        <taxon>Metazoa</taxon>
        <taxon>Ecdysozoa</taxon>
        <taxon>Arthropoda</taxon>
        <taxon>Hexapoda</taxon>
        <taxon>Insecta</taxon>
        <taxon>Pterygota</taxon>
        <taxon>Neoptera</taxon>
        <taxon>Endopterygota</taxon>
        <taxon>Coleoptera</taxon>
        <taxon>Polyphaga</taxon>
        <taxon>Elateriformia</taxon>
        <taxon>Elateroidea</taxon>
        <taxon>Elateridae</taxon>
        <taxon>Agrypninae</taxon>
        <taxon>Pyrophorini</taxon>
        <taxon>Ignelater</taxon>
    </lineage>
</organism>
<proteinExistence type="predicted"/>
<dbReference type="OrthoDB" id="5985335at2759"/>
<sequence>MDKSEFNENAIGNITNKIKHEFSDLSDGKLRKYKHLKVKLDITSGACPKFYCDLTFQSNPEYPIILECDATNEGIDAVLLHMIPDGDERSMCGISRTLNKVEKGYSVSGE</sequence>
<name>A0A8K0DKN9_IGNLU</name>
<dbReference type="Proteomes" id="UP000801492">
    <property type="component" value="Unassembled WGS sequence"/>
</dbReference>
<accession>A0A8K0DKN9</accession>
<evidence type="ECO:0000313" key="2">
    <source>
        <dbReference type="EMBL" id="KAF2905966.1"/>
    </source>
</evidence>
<dbReference type="EMBL" id="VTPC01000391">
    <property type="protein sequence ID" value="KAF2905966.1"/>
    <property type="molecule type" value="Genomic_DNA"/>
</dbReference>
<evidence type="ECO:0000313" key="3">
    <source>
        <dbReference type="Proteomes" id="UP000801492"/>
    </source>
</evidence>
<comment type="caution">
    <text evidence="2">The sequence shown here is derived from an EMBL/GenBank/DDBJ whole genome shotgun (WGS) entry which is preliminary data.</text>
</comment>